<accession>A0A328BFW6</accession>
<dbReference type="InterPro" id="IPR036515">
    <property type="entry name" value="Transposase_17_sf"/>
</dbReference>
<dbReference type="GO" id="GO:0004803">
    <property type="term" value="F:transposase activity"/>
    <property type="evidence" value="ECO:0007669"/>
    <property type="project" value="InterPro"/>
</dbReference>
<dbReference type="Pfam" id="PF01797">
    <property type="entry name" value="Y1_Tnp"/>
    <property type="match status" value="1"/>
</dbReference>
<dbReference type="GO" id="GO:0006313">
    <property type="term" value="P:DNA transposition"/>
    <property type="evidence" value="ECO:0007669"/>
    <property type="project" value="InterPro"/>
</dbReference>
<dbReference type="RefSeq" id="WP_111479739.1">
    <property type="nucleotide sequence ID" value="NZ_QHKM01000007.1"/>
</dbReference>
<dbReference type="SUPFAM" id="SSF143422">
    <property type="entry name" value="Transposase IS200-like"/>
    <property type="match status" value="1"/>
</dbReference>
<organism evidence="2 3">
    <name type="scientific">Hymenobacter edaphi</name>
    <dbReference type="NCBI Taxonomy" id="2211146"/>
    <lineage>
        <taxon>Bacteria</taxon>
        <taxon>Pseudomonadati</taxon>
        <taxon>Bacteroidota</taxon>
        <taxon>Cytophagia</taxon>
        <taxon>Cytophagales</taxon>
        <taxon>Hymenobacteraceae</taxon>
        <taxon>Hymenobacter</taxon>
    </lineage>
</organism>
<dbReference type="PANTHER" id="PTHR36966">
    <property type="entry name" value="REP-ASSOCIATED TYROSINE TRANSPOSASE"/>
    <property type="match status" value="1"/>
</dbReference>
<dbReference type="PANTHER" id="PTHR36966:SF1">
    <property type="entry name" value="REP-ASSOCIATED TYROSINE TRANSPOSASE"/>
    <property type="match status" value="1"/>
</dbReference>
<dbReference type="AlphaFoldDB" id="A0A328BFW6"/>
<comment type="caution">
    <text evidence="2">The sequence shown here is derived from an EMBL/GenBank/DDBJ whole genome shotgun (WGS) entry which is preliminary data.</text>
</comment>
<evidence type="ECO:0000313" key="2">
    <source>
        <dbReference type="EMBL" id="RAK64018.1"/>
    </source>
</evidence>
<sequence length="183" mass="21578">MSEKYKIRSADEAYFLTFTIVEWADLFSRRCYKDVVIDSLRYCQQHKGVELFAYCIMSNHLHLIARSETPATLSAFVRDFKKFTAVALMRLVESHEQESRRGWLRWLFQQNGRQNVHNRDFQVWQHSSHPVALTSPERLRERLRYVHENPVRAGICLLPEEYVYSSAAQYAGRPEIILPVTLV</sequence>
<evidence type="ECO:0000313" key="3">
    <source>
        <dbReference type="Proteomes" id="UP000248553"/>
    </source>
</evidence>
<dbReference type="InterPro" id="IPR052715">
    <property type="entry name" value="RAYT_transposase"/>
</dbReference>
<feature type="domain" description="Transposase IS200-like" evidence="1">
    <location>
        <begin position="9"/>
        <end position="149"/>
    </location>
</feature>
<dbReference type="GO" id="GO:0043565">
    <property type="term" value="F:sequence-specific DNA binding"/>
    <property type="evidence" value="ECO:0007669"/>
    <property type="project" value="TreeGrafter"/>
</dbReference>
<dbReference type="OrthoDB" id="9788881at2"/>
<dbReference type="SMART" id="SM01321">
    <property type="entry name" value="Y1_Tnp"/>
    <property type="match status" value="1"/>
</dbReference>
<reference evidence="3" key="1">
    <citation type="submission" date="2018-05" db="EMBL/GenBank/DDBJ databases">
        <authorList>
            <person name="Nie L."/>
        </authorList>
    </citation>
    <scope>NUCLEOTIDE SEQUENCE [LARGE SCALE GENOMIC DNA]</scope>
    <source>
        <strain evidence="3">NL</strain>
    </source>
</reference>
<dbReference type="Proteomes" id="UP000248553">
    <property type="component" value="Unassembled WGS sequence"/>
</dbReference>
<proteinExistence type="predicted"/>
<name>A0A328BFW6_9BACT</name>
<dbReference type="EMBL" id="QHKM01000007">
    <property type="protein sequence ID" value="RAK64018.1"/>
    <property type="molecule type" value="Genomic_DNA"/>
</dbReference>
<evidence type="ECO:0000259" key="1">
    <source>
        <dbReference type="SMART" id="SM01321"/>
    </source>
</evidence>
<keyword evidence="3" id="KW-1185">Reference proteome</keyword>
<protein>
    <submittedName>
        <fullName evidence="2">Transposase</fullName>
    </submittedName>
</protein>
<dbReference type="NCBIfam" id="NF047646">
    <property type="entry name" value="REP_Tyr_transpos"/>
    <property type="match status" value="1"/>
</dbReference>
<dbReference type="InterPro" id="IPR002686">
    <property type="entry name" value="Transposase_17"/>
</dbReference>
<dbReference type="Gene3D" id="3.30.70.1290">
    <property type="entry name" value="Transposase IS200-like"/>
    <property type="match status" value="1"/>
</dbReference>
<gene>
    <name evidence="2" type="ORF">DLM85_18900</name>
</gene>